<comment type="caution">
    <text evidence="3">The sequence shown here is derived from an EMBL/GenBank/DDBJ whole genome shotgun (WGS) entry which is preliminary data.</text>
</comment>
<proteinExistence type="inferred from homology"/>
<dbReference type="CDD" id="cd07814">
    <property type="entry name" value="SRPBCC_CalC_Aha1-like"/>
    <property type="match status" value="1"/>
</dbReference>
<dbReference type="Pfam" id="PF08327">
    <property type="entry name" value="AHSA1"/>
    <property type="match status" value="1"/>
</dbReference>
<dbReference type="Gene3D" id="3.30.530.20">
    <property type="match status" value="1"/>
</dbReference>
<dbReference type="RefSeq" id="WP_207860256.1">
    <property type="nucleotide sequence ID" value="NZ_JAFREP010000016.1"/>
</dbReference>
<protein>
    <submittedName>
        <fullName evidence="3">SRPBCC domain-containing protein</fullName>
    </submittedName>
</protein>
<comment type="similarity">
    <text evidence="1">Belongs to the AHA1 family.</text>
</comment>
<evidence type="ECO:0000259" key="2">
    <source>
        <dbReference type="Pfam" id="PF08327"/>
    </source>
</evidence>
<sequence>MSDITLSRVFDAPVNLVFQAWRDPAMMSRWFFPGDMLCTATCDFRVGGRYRLDMRGRDGQAFPHHGEYRDIVEARRISFTWNSDSVSDTLVTVSFEDLGAQTRLTLVHQGLATENAREKHNEGWQGCFENLAHFVTKQTADAPAP</sequence>
<accession>A0A8J7Q4A1</accession>
<dbReference type="SUPFAM" id="SSF55961">
    <property type="entry name" value="Bet v1-like"/>
    <property type="match status" value="1"/>
</dbReference>
<keyword evidence="4" id="KW-1185">Reference proteome</keyword>
<dbReference type="EMBL" id="JAFREP010000016">
    <property type="protein sequence ID" value="MBO1320302.1"/>
    <property type="molecule type" value="Genomic_DNA"/>
</dbReference>
<dbReference type="InterPro" id="IPR013538">
    <property type="entry name" value="ASHA1/2-like_C"/>
</dbReference>
<name>A0A8J7Q4A1_9BACT</name>
<evidence type="ECO:0000313" key="3">
    <source>
        <dbReference type="EMBL" id="MBO1320302.1"/>
    </source>
</evidence>
<feature type="domain" description="Activator of Hsp90 ATPase homologue 1/2-like C-terminal" evidence="2">
    <location>
        <begin position="11"/>
        <end position="134"/>
    </location>
</feature>
<dbReference type="AlphaFoldDB" id="A0A8J7Q4A1"/>
<gene>
    <name evidence="3" type="ORF">J3U88_17640</name>
</gene>
<dbReference type="Proteomes" id="UP000664417">
    <property type="component" value="Unassembled WGS sequence"/>
</dbReference>
<reference evidence="3" key="1">
    <citation type="submission" date="2021-03" db="EMBL/GenBank/DDBJ databases">
        <authorList>
            <person name="Wang G."/>
        </authorList>
    </citation>
    <scope>NUCLEOTIDE SEQUENCE</scope>
    <source>
        <strain evidence="3">KCTC 12899</strain>
    </source>
</reference>
<organism evidence="3 4">
    <name type="scientific">Acanthopleuribacter pedis</name>
    <dbReference type="NCBI Taxonomy" id="442870"/>
    <lineage>
        <taxon>Bacteria</taxon>
        <taxon>Pseudomonadati</taxon>
        <taxon>Acidobacteriota</taxon>
        <taxon>Holophagae</taxon>
        <taxon>Acanthopleuribacterales</taxon>
        <taxon>Acanthopleuribacteraceae</taxon>
        <taxon>Acanthopleuribacter</taxon>
    </lineage>
</organism>
<evidence type="ECO:0000256" key="1">
    <source>
        <dbReference type="ARBA" id="ARBA00006817"/>
    </source>
</evidence>
<dbReference type="InterPro" id="IPR023393">
    <property type="entry name" value="START-like_dom_sf"/>
</dbReference>
<evidence type="ECO:0000313" key="4">
    <source>
        <dbReference type="Proteomes" id="UP000664417"/>
    </source>
</evidence>